<evidence type="ECO:0000256" key="1">
    <source>
        <dbReference type="SAM" id="SignalP"/>
    </source>
</evidence>
<evidence type="ECO:0000313" key="2">
    <source>
        <dbReference type="EMBL" id="OHA27339.1"/>
    </source>
</evidence>
<sequence>MKFKDRKFYTSLLPVVASGLIVAATVFASTTISTSISTDGNLTVTGVGTFNGQLQASSTALFGAGVTAYSTVLVPSLTVGATAASNSLDGTILFASRATDPTGVTQGTVYYNSTSKVLKLFDGTNWFTTGTTTSGISLSGARLQLADLTTQYLTIGTTTQQASGQAVVTLEATTTTSIPLVLVGYNSQTSNLFSIRNASSANLLYVNTSGFFATGTLQVTGAVTTYGATTLGDAAGDTITLTGNTSALGTLNVTGLTTLAIASSTGSVSLNGTTANFMVNGMATTTASSGNIFSQGTLGLGTTTSSGKEVTVSSSATTTLYLDSTSTGTSGNGGCIQLMTSNRNDTAGKMYRLYATTTGFAIFEAGTCE</sequence>
<evidence type="ECO:0000313" key="3">
    <source>
        <dbReference type="Proteomes" id="UP000177565"/>
    </source>
</evidence>
<keyword evidence="1" id="KW-0732">Signal</keyword>
<feature type="chain" id="PRO_5009583717" evidence="1">
    <location>
        <begin position="29"/>
        <end position="369"/>
    </location>
</feature>
<name>A0A1G2MVR2_9BACT</name>
<organism evidence="2 3">
    <name type="scientific">Candidatus Taylorbacteria bacterium RIFCSPHIGHO2_02_FULL_46_13</name>
    <dbReference type="NCBI Taxonomy" id="1802312"/>
    <lineage>
        <taxon>Bacteria</taxon>
        <taxon>Candidatus Tayloriibacteriota</taxon>
    </lineage>
</organism>
<comment type="caution">
    <text evidence="2">The sequence shown here is derived from an EMBL/GenBank/DDBJ whole genome shotgun (WGS) entry which is preliminary data.</text>
</comment>
<gene>
    <name evidence="2" type="ORF">A3C06_00620</name>
</gene>
<protein>
    <submittedName>
        <fullName evidence="2">Uncharacterized protein</fullName>
    </submittedName>
</protein>
<dbReference type="AlphaFoldDB" id="A0A1G2MVR2"/>
<dbReference type="Proteomes" id="UP000177565">
    <property type="component" value="Unassembled WGS sequence"/>
</dbReference>
<accession>A0A1G2MVR2</accession>
<reference evidence="2 3" key="1">
    <citation type="journal article" date="2016" name="Nat. Commun.">
        <title>Thousands of microbial genomes shed light on interconnected biogeochemical processes in an aquifer system.</title>
        <authorList>
            <person name="Anantharaman K."/>
            <person name="Brown C.T."/>
            <person name="Hug L.A."/>
            <person name="Sharon I."/>
            <person name="Castelle C.J."/>
            <person name="Probst A.J."/>
            <person name="Thomas B.C."/>
            <person name="Singh A."/>
            <person name="Wilkins M.J."/>
            <person name="Karaoz U."/>
            <person name="Brodie E.L."/>
            <person name="Williams K.H."/>
            <person name="Hubbard S.S."/>
            <person name="Banfield J.F."/>
        </authorList>
    </citation>
    <scope>NUCLEOTIDE SEQUENCE [LARGE SCALE GENOMIC DNA]</scope>
</reference>
<feature type="signal peptide" evidence="1">
    <location>
        <begin position="1"/>
        <end position="28"/>
    </location>
</feature>
<dbReference type="EMBL" id="MHRQ01000006">
    <property type="protein sequence ID" value="OHA27339.1"/>
    <property type="molecule type" value="Genomic_DNA"/>
</dbReference>
<proteinExistence type="predicted"/>